<dbReference type="SUPFAM" id="SSF109998">
    <property type="entry name" value="Triger factor/SurA peptide-binding domain-like"/>
    <property type="match status" value="1"/>
</dbReference>
<dbReference type="InterPro" id="IPR027304">
    <property type="entry name" value="Trigger_fact/SurA_dom_sf"/>
</dbReference>
<evidence type="ECO:0000256" key="2">
    <source>
        <dbReference type="ARBA" id="ARBA00005464"/>
    </source>
</evidence>
<dbReference type="Proteomes" id="UP000251186">
    <property type="component" value="Unassembled WGS sequence"/>
</dbReference>
<dbReference type="InterPro" id="IPR001179">
    <property type="entry name" value="PPIase_FKBP_dom"/>
</dbReference>
<dbReference type="AlphaFoldDB" id="A0A2X1BIX9"/>
<dbReference type="HAMAP" id="MF_00303">
    <property type="entry name" value="Trigger_factor_Tig"/>
    <property type="match status" value="1"/>
</dbReference>
<evidence type="ECO:0000256" key="12">
    <source>
        <dbReference type="HAMAP-Rule" id="MF_00303"/>
    </source>
</evidence>
<evidence type="ECO:0000256" key="11">
    <source>
        <dbReference type="ARBA" id="ARBA00029986"/>
    </source>
</evidence>
<evidence type="ECO:0000256" key="6">
    <source>
        <dbReference type="ARBA" id="ARBA00023110"/>
    </source>
</evidence>
<evidence type="ECO:0000256" key="9">
    <source>
        <dbReference type="ARBA" id="ARBA00023306"/>
    </source>
</evidence>
<evidence type="ECO:0000256" key="10">
    <source>
        <dbReference type="ARBA" id="ARBA00024849"/>
    </source>
</evidence>
<evidence type="ECO:0000256" key="8">
    <source>
        <dbReference type="ARBA" id="ARBA00023235"/>
    </source>
</evidence>
<evidence type="ECO:0000256" key="5">
    <source>
        <dbReference type="ARBA" id="ARBA00022618"/>
    </source>
</evidence>
<keyword evidence="5 12" id="KW-0132">Cell division</keyword>
<dbReference type="FunFam" id="3.10.50.40:FF:000001">
    <property type="entry name" value="Trigger factor"/>
    <property type="match status" value="1"/>
</dbReference>
<dbReference type="SUPFAM" id="SSF54534">
    <property type="entry name" value="FKBP-like"/>
    <property type="match status" value="1"/>
</dbReference>
<name>A0A2X1BIX9_BREVE</name>
<evidence type="ECO:0000313" key="17">
    <source>
        <dbReference type="Proteomes" id="UP000251186"/>
    </source>
</evidence>
<dbReference type="PIRSF" id="PIRSF003095">
    <property type="entry name" value="Trigger_factor"/>
    <property type="match status" value="1"/>
</dbReference>
<evidence type="ECO:0000313" key="16">
    <source>
        <dbReference type="EMBL" id="SPU52522.1"/>
    </source>
</evidence>
<proteinExistence type="inferred from homology"/>
<dbReference type="GO" id="GO:0051083">
    <property type="term" value="P:'de novo' cotranslational protein folding"/>
    <property type="evidence" value="ECO:0007669"/>
    <property type="project" value="TreeGrafter"/>
</dbReference>
<keyword evidence="8 12" id="KW-0413">Isomerase</keyword>
<dbReference type="PROSITE" id="PS50059">
    <property type="entry name" value="FKBP_PPIASE"/>
    <property type="match status" value="1"/>
</dbReference>
<dbReference type="InterPro" id="IPR036611">
    <property type="entry name" value="Trigger_fac_ribosome-bd_sf"/>
</dbReference>
<protein>
    <recommendedName>
        <fullName evidence="4 12">Trigger factor</fullName>
        <shortName evidence="12">TF</shortName>
        <ecNumber evidence="3 12">5.2.1.8</ecNumber>
    </recommendedName>
    <alternativeName>
        <fullName evidence="11 12">PPIase</fullName>
    </alternativeName>
</protein>
<gene>
    <name evidence="12 16" type="primary">tig</name>
    <name evidence="16" type="ORF">NCTC11166_00854</name>
</gene>
<comment type="domain">
    <text evidence="12">Consists of 3 domains; the N-terminus binds the ribosome, the middle domain has PPIase activity, while the C-terminus has intrinsic chaperone activity on its own.</text>
</comment>
<evidence type="ECO:0000256" key="3">
    <source>
        <dbReference type="ARBA" id="ARBA00013194"/>
    </source>
</evidence>
<dbReference type="InterPro" id="IPR037041">
    <property type="entry name" value="Trigger_fac_C_sf"/>
</dbReference>
<evidence type="ECO:0000256" key="7">
    <source>
        <dbReference type="ARBA" id="ARBA00023186"/>
    </source>
</evidence>
<dbReference type="GO" id="GO:0044183">
    <property type="term" value="F:protein folding chaperone"/>
    <property type="evidence" value="ECO:0007669"/>
    <property type="project" value="TreeGrafter"/>
</dbReference>
<dbReference type="Gene3D" id="3.10.50.40">
    <property type="match status" value="1"/>
</dbReference>
<keyword evidence="7 12" id="KW-0143">Chaperone</keyword>
<reference evidence="16 17" key="1">
    <citation type="submission" date="2018-06" db="EMBL/GenBank/DDBJ databases">
        <authorList>
            <consortium name="Pathogen Informatics"/>
            <person name="Doyle S."/>
        </authorList>
    </citation>
    <scope>NUCLEOTIDE SEQUENCE [LARGE SCALE GENOMIC DNA]</scope>
    <source>
        <strain evidence="16 17">NCTC11166</strain>
    </source>
</reference>
<evidence type="ECO:0000259" key="15">
    <source>
        <dbReference type="PROSITE" id="PS50059"/>
    </source>
</evidence>
<dbReference type="InterPro" id="IPR005215">
    <property type="entry name" value="Trig_fac"/>
</dbReference>
<dbReference type="Pfam" id="PF00254">
    <property type="entry name" value="FKBP_C"/>
    <property type="match status" value="1"/>
</dbReference>
<dbReference type="SUPFAM" id="SSF102735">
    <property type="entry name" value="Trigger factor ribosome-binding domain"/>
    <property type="match status" value="1"/>
</dbReference>
<dbReference type="EC" id="5.2.1.8" evidence="3 12"/>
<keyword evidence="6 12" id="KW-0697">Rotamase</keyword>
<evidence type="ECO:0000256" key="13">
    <source>
        <dbReference type="PROSITE-ProRule" id="PRU00277"/>
    </source>
</evidence>
<comment type="subcellular location">
    <subcellularLocation>
        <location evidence="12">Cytoplasm</location>
    </subcellularLocation>
    <text evidence="12">About half TF is bound to the ribosome near the polypeptide exit tunnel while the other half is free in the cytoplasm.</text>
</comment>
<keyword evidence="12" id="KW-0963">Cytoplasm</keyword>
<feature type="domain" description="PPIase FKBP-type" evidence="15">
    <location>
        <begin position="181"/>
        <end position="263"/>
    </location>
</feature>
<dbReference type="Gene3D" id="1.10.3120.10">
    <property type="entry name" value="Trigger factor, C-terminal domain"/>
    <property type="match status" value="1"/>
</dbReference>
<dbReference type="InterPro" id="IPR008880">
    <property type="entry name" value="Trigger_fac_C"/>
</dbReference>
<dbReference type="Pfam" id="PF05698">
    <property type="entry name" value="Trigger_C"/>
    <property type="match status" value="1"/>
</dbReference>
<dbReference type="InterPro" id="IPR046357">
    <property type="entry name" value="PPIase_dom_sf"/>
</dbReference>
<sequence>MAHAPQSVRIPTMQVVEKSNEGLSRVIAVTIPVAELNEKLEARVKEVAPQVKLKGFRPGKVPVAHVKKTFGREFMGEIINAELNETSQKALDEAKIRPAAPAEMKLTSDMDKVIAGQEDLAYEMSLEIMPDFEPVDPKTLKLERPTYEASDADLDEALTELAGQAKTYEDKKGKTVKAAEGDQLTIDFLGKLDGEPFEGGAAEDADLVIGSGRFIPGFEEQLTGAKVGEEKTIEVTFPENYQAAHLAGKKATFDIKVKAIKAEAESKIDDAFATRIGLESLDKLKELLKSNLDQQYAGAARFKLKRALLDQLDEAHDFPLPPKMVDAEFDGIWQQVEADKTAGRLPEEDAAKSDEDLKAEYRKIAERRVRLGLVLAEIGRANNVQVTDQELNAAILQEARNYPGQEQAVLNFYRQNPNAAAQMRAPIYEEKVVDLIVGVADVTDKPITKEELLKEDDEG</sequence>
<dbReference type="GO" id="GO:0005737">
    <property type="term" value="C:cytoplasm"/>
    <property type="evidence" value="ECO:0007669"/>
    <property type="project" value="UniProtKB-SubCell"/>
</dbReference>
<evidence type="ECO:0000256" key="14">
    <source>
        <dbReference type="RuleBase" id="RU003914"/>
    </source>
</evidence>
<dbReference type="Gene3D" id="3.30.70.1050">
    <property type="entry name" value="Trigger factor ribosome-binding domain"/>
    <property type="match status" value="1"/>
</dbReference>
<dbReference type="NCBIfam" id="TIGR00115">
    <property type="entry name" value="tig"/>
    <property type="match status" value="1"/>
</dbReference>
<dbReference type="GO" id="GO:0003755">
    <property type="term" value="F:peptidyl-prolyl cis-trans isomerase activity"/>
    <property type="evidence" value="ECO:0007669"/>
    <property type="project" value="UniProtKB-UniRule"/>
</dbReference>
<dbReference type="PANTHER" id="PTHR30560">
    <property type="entry name" value="TRIGGER FACTOR CHAPERONE AND PEPTIDYL-PROLYL CIS/TRANS ISOMERASE"/>
    <property type="match status" value="1"/>
</dbReference>
<dbReference type="PANTHER" id="PTHR30560:SF3">
    <property type="entry name" value="TRIGGER FACTOR-LIKE PROTEIN TIG, CHLOROPLASTIC"/>
    <property type="match status" value="1"/>
</dbReference>
<dbReference type="InterPro" id="IPR008881">
    <property type="entry name" value="Trigger_fac_ribosome-bd_bac"/>
</dbReference>
<organism evidence="16 17">
    <name type="scientific">Brevundimonas vesicularis</name>
    <name type="common">Pseudomonas vesicularis</name>
    <dbReference type="NCBI Taxonomy" id="41276"/>
    <lineage>
        <taxon>Bacteria</taxon>
        <taxon>Pseudomonadati</taxon>
        <taxon>Pseudomonadota</taxon>
        <taxon>Alphaproteobacteria</taxon>
        <taxon>Caulobacterales</taxon>
        <taxon>Caulobacteraceae</taxon>
        <taxon>Brevundimonas</taxon>
    </lineage>
</organism>
<evidence type="ECO:0000256" key="4">
    <source>
        <dbReference type="ARBA" id="ARBA00016902"/>
    </source>
</evidence>
<comment type="similarity">
    <text evidence="2 12 14">Belongs to the FKBP-type PPIase family. Tig subfamily.</text>
</comment>
<comment type="function">
    <text evidence="10 12">Involved in protein export. Acts as a chaperone by maintaining the newly synthesized protein in an open conformation. Functions as a peptidyl-prolyl cis-trans isomerase.</text>
</comment>
<dbReference type="GO" id="GO:0043022">
    <property type="term" value="F:ribosome binding"/>
    <property type="evidence" value="ECO:0007669"/>
    <property type="project" value="TreeGrafter"/>
</dbReference>
<dbReference type="GO" id="GO:0015031">
    <property type="term" value="P:protein transport"/>
    <property type="evidence" value="ECO:0007669"/>
    <property type="project" value="UniProtKB-UniRule"/>
</dbReference>
<dbReference type="GO" id="GO:0043335">
    <property type="term" value="P:protein unfolding"/>
    <property type="evidence" value="ECO:0007669"/>
    <property type="project" value="TreeGrafter"/>
</dbReference>
<dbReference type="EMBL" id="UAQP01000005">
    <property type="protein sequence ID" value="SPU52522.1"/>
    <property type="molecule type" value="Genomic_DNA"/>
</dbReference>
<dbReference type="Pfam" id="PF05697">
    <property type="entry name" value="Trigger_N"/>
    <property type="match status" value="1"/>
</dbReference>
<keyword evidence="9 12" id="KW-0131">Cell cycle</keyword>
<dbReference type="GO" id="GO:0051301">
    <property type="term" value="P:cell division"/>
    <property type="evidence" value="ECO:0007669"/>
    <property type="project" value="UniProtKB-KW"/>
</dbReference>
<comment type="catalytic activity">
    <reaction evidence="1 12 13">
        <text>[protein]-peptidylproline (omega=180) = [protein]-peptidylproline (omega=0)</text>
        <dbReference type="Rhea" id="RHEA:16237"/>
        <dbReference type="Rhea" id="RHEA-COMP:10747"/>
        <dbReference type="Rhea" id="RHEA-COMP:10748"/>
        <dbReference type="ChEBI" id="CHEBI:83833"/>
        <dbReference type="ChEBI" id="CHEBI:83834"/>
        <dbReference type="EC" id="5.2.1.8"/>
    </reaction>
</comment>
<accession>A0A2X1BIX9</accession>
<evidence type="ECO:0000256" key="1">
    <source>
        <dbReference type="ARBA" id="ARBA00000971"/>
    </source>
</evidence>